<dbReference type="InterPro" id="IPR024317">
    <property type="entry name" value="Dynein_heavy_chain_D4_dom"/>
</dbReference>
<keyword evidence="4" id="KW-1185">Reference proteome</keyword>
<name>A0A5N5SKV1_9CRUS</name>
<protein>
    <submittedName>
        <fullName evidence="3">Dynein heavy chain 1, axonemal</fullName>
    </submittedName>
</protein>
<accession>A0A5N5SKV1</accession>
<proteinExistence type="inferred from homology"/>
<evidence type="ECO:0000313" key="4">
    <source>
        <dbReference type="Proteomes" id="UP000326759"/>
    </source>
</evidence>
<organism evidence="3 4">
    <name type="scientific">Armadillidium nasatum</name>
    <dbReference type="NCBI Taxonomy" id="96803"/>
    <lineage>
        <taxon>Eukaryota</taxon>
        <taxon>Metazoa</taxon>
        <taxon>Ecdysozoa</taxon>
        <taxon>Arthropoda</taxon>
        <taxon>Crustacea</taxon>
        <taxon>Multicrustacea</taxon>
        <taxon>Malacostraca</taxon>
        <taxon>Eumalacostraca</taxon>
        <taxon>Peracarida</taxon>
        <taxon>Isopoda</taxon>
        <taxon>Oniscidea</taxon>
        <taxon>Crinocheta</taxon>
        <taxon>Armadillidiidae</taxon>
        <taxon>Armadillidium</taxon>
    </lineage>
</organism>
<dbReference type="Pfam" id="PF12780">
    <property type="entry name" value="AAA_8"/>
    <property type="match status" value="1"/>
</dbReference>
<dbReference type="GO" id="GO:0030286">
    <property type="term" value="C:dynein complex"/>
    <property type="evidence" value="ECO:0007669"/>
    <property type="project" value="InterPro"/>
</dbReference>
<gene>
    <name evidence="3" type="primary">Dnah1</name>
    <name evidence="3" type="ORF">Anas_04776</name>
</gene>
<dbReference type="Proteomes" id="UP000326759">
    <property type="component" value="Unassembled WGS sequence"/>
</dbReference>
<comment type="caution">
    <text evidence="3">The sequence shown here is derived from an EMBL/GenBank/DDBJ whole genome shotgun (WGS) entry which is preliminary data.</text>
</comment>
<comment type="similarity">
    <text evidence="1">Belongs to the dynein heavy chain family.</text>
</comment>
<feature type="domain" description="Dynein heavy chain AAA module D4" evidence="2">
    <location>
        <begin position="5"/>
        <end position="46"/>
    </location>
</feature>
<dbReference type="OrthoDB" id="424310at2759"/>
<dbReference type="PANTHER" id="PTHR22878">
    <property type="entry name" value="DYNEIN HEAVY CHAIN 6, AXONEMAL-LIKE-RELATED"/>
    <property type="match status" value="1"/>
</dbReference>
<evidence type="ECO:0000259" key="2">
    <source>
        <dbReference type="Pfam" id="PF12780"/>
    </source>
</evidence>
<dbReference type="EMBL" id="SEYY01024174">
    <property type="protein sequence ID" value="KAB7494338.1"/>
    <property type="molecule type" value="Genomic_DNA"/>
</dbReference>
<dbReference type="GO" id="GO:0051959">
    <property type="term" value="F:dynein light intermediate chain binding"/>
    <property type="evidence" value="ECO:0007669"/>
    <property type="project" value="InterPro"/>
</dbReference>
<dbReference type="AlphaFoldDB" id="A0A5N5SKV1"/>
<dbReference type="InterPro" id="IPR026983">
    <property type="entry name" value="DHC"/>
</dbReference>
<sequence>MFIINNIIIVRARQFPAIISCTTIDWFHEWPPEALFSVSERFLTEIPELPRVKRCERMLERGKSKSSYNRVCRNDYSVLKL</sequence>
<evidence type="ECO:0000313" key="3">
    <source>
        <dbReference type="EMBL" id="KAB7494338.1"/>
    </source>
</evidence>
<dbReference type="GO" id="GO:0007018">
    <property type="term" value="P:microtubule-based movement"/>
    <property type="evidence" value="ECO:0007669"/>
    <property type="project" value="InterPro"/>
</dbReference>
<dbReference type="GO" id="GO:0045505">
    <property type="term" value="F:dynein intermediate chain binding"/>
    <property type="evidence" value="ECO:0007669"/>
    <property type="project" value="InterPro"/>
</dbReference>
<evidence type="ECO:0000256" key="1">
    <source>
        <dbReference type="ARBA" id="ARBA00008887"/>
    </source>
</evidence>
<reference evidence="3 4" key="1">
    <citation type="journal article" date="2019" name="PLoS Biol.">
        <title>Sex chromosomes control vertical transmission of feminizing Wolbachia symbionts in an isopod.</title>
        <authorList>
            <person name="Becking T."/>
            <person name="Chebbi M.A."/>
            <person name="Giraud I."/>
            <person name="Moumen B."/>
            <person name="Laverre T."/>
            <person name="Caubet Y."/>
            <person name="Peccoud J."/>
            <person name="Gilbert C."/>
            <person name="Cordaux R."/>
        </authorList>
    </citation>
    <scope>NUCLEOTIDE SEQUENCE [LARGE SCALE GENOMIC DNA]</scope>
    <source>
        <strain evidence="3">ANa2</strain>
        <tissue evidence="3">Whole body excluding digestive tract and cuticle</tissue>
    </source>
</reference>